<sequence>METLAGAKRFVAHLVARLGSHSIGDICPPASTSVCQRLPASASQHRGLFGGFEGGTRCTHCQACIRCGINKRPHLPKLVRWSFLTDLTLSASWLEIIPKLAVTAVTAVFLQTTPQSRIRRQVLNSTLKSALAVIRPHYRLIDAESPCINEVHLQCLAHPMRPPFTAESGAELANTKHMLRDTGALRHQTVARSPEHGGFLLSRPSMPSLPKHTPRSERSQISKRKSAGVLESKTLFLRHAPARLPNIGSIALLAFDNADPKPSFCLSVPAATKAHEAINKAPPDAALYSAVDGYMMAAVGNILTDMTLCMISWIWMGLERNAWQQSLFQRLWADRRQTDRDRHTRQLPR</sequence>
<evidence type="ECO:0000313" key="3">
    <source>
        <dbReference type="Proteomes" id="UP001275084"/>
    </source>
</evidence>
<accession>A0AAJ0MEV5</accession>
<dbReference type="Proteomes" id="UP001275084">
    <property type="component" value="Unassembled WGS sequence"/>
</dbReference>
<proteinExistence type="predicted"/>
<evidence type="ECO:0000256" key="1">
    <source>
        <dbReference type="SAM" id="MobiDB-lite"/>
    </source>
</evidence>
<feature type="region of interest" description="Disordered" evidence="1">
    <location>
        <begin position="195"/>
        <end position="226"/>
    </location>
</feature>
<evidence type="ECO:0000313" key="2">
    <source>
        <dbReference type="EMBL" id="KAK3353574.1"/>
    </source>
</evidence>
<keyword evidence="3" id="KW-1185">Reference proteome</keyword>
<comment type="caution">
    <text evidence="2">The sequence shown here is derived from an EMBL/GenBank/DDBJ whole genome shotgun (WGS) entry which is preliminary data.</text>
</comment>
<reference evidence="2" key="2">
    <citation type="submission" date="2023-06" db="EMBL/GenBank/DDBJ databases">
        <authorList>
            <consortium name="Lawrence Berkeley National Laboratory"/>
            <person name="Haridas S."/>
            <person name="Hensen N."/>
            <person name="Bonometti L."/>
            <person name="Westerberg I."/>
            <person name="Brannstrom I.O."/>
            <person name="Guillou S."/>
            <person name="Cros-Aarteil S."/>
            <person name="Calhoun S."/>
            <person name="Kuo A."/>
            <person name="Mondo S."/>
            <person name="Pangilinan J."/>
            <person name="Riley R."/>
            <person name="Labutti K."/>
            <person name="Andreopoulos B."/>
            <person name="Lipzen A."/>
            <person name="Chen C."/>
            <person name="Yanf M."/>
            <person name="Daum C."/>
            <person name="Ng V."/>
            <person name="Clum A."/>
            <person name="Steindorff A."/>
            <person name="Ohm R."/>
            <person name="Martin F."/>
            <person name="Silar P."/>
            <person name="Natvig D."/>
            <person name="Lalanne C."/>
            <person name="Gautier V."/>
            <person name="Ament-Velasquez S.L."/>
            <person name="Kruys A."/>
            <person name="Hutchinson M.I."/>
            <person name="Powell A.J."/>
            <person name="Barry K."/>
            <person name="Miller A.N."/>
            <person name="Grigoriev I.V."/>
            <person name="Debuchy R."/>
            <person name="Gladieux P."/>
            <person name="Thoren M.H."/>
            <person name="Johannesson H."/>
        </authorList>
    </citation>
    <scope>NUCLEOTIDE SEQUENCE</scope>
    <source>
        <strain evidence="2">CBS 955.72</strain>
    </source>
</reference>
<dbReference type="AlphaFoldDB" id="A0AAJ0MEV5"/>
<gene>
    <name evidence="2" type="ORF">B0T25DRAFT_215832</name>
</gene>
<protein>
    <submittedName>
        <fullName evidence="2">Uncharacterized protein</fullName>
    </submittedName>
</protein>
<name>A0AAJ0MEV5_9PEZI</name>
<organism evidence="2 3">
    <name type="scientific">Lasiosphaeria hispida</name>
    <dbReference type="NCBI Taxonomy" id="260671"/>
    <lineage>
        <taxon>Eukaryota</taxon>
        <taxon>Fungi</taxon>
        <taxon>Dikarya</taxon>
        <taxon>Ascomycota</taxon>
        <taxon>Pezizomycotina</taxon>
        <taxon>Sordariomycetes</taxon>
        <taxon>Sordariomycetidae</taxon>
        <taxon>Sordariales</taxon>
        <taxon>Lasiosphaeriaceae</taxon>
        <taxon>Lasiosphaeria</taxon>
    </lineage>
</organism>
<reference evidence="2" key="1">
    <citation type="journal article" date="2023" name="Mol. Phylogenet. Evol.">
        <title>Genome-scale phylogeny and comparative genomics of the fungal order Sordariales.</title>
        <authorList>
            <person name="Hensen N."/>
            <person name="Bonometti L."/>
            <person name="Westerberg I."/>
            <person name="Brannstrom I.O."/>
            <person name="Guillou S."/>
            <person name="Cros-Aarteil S."/>
            <person name="Calhoun S."/>
            <person name="Haridas S."/>
            <person name="Kuo A."/>
            <person name="Mondo S."/>
            <person name="Pangilinan J."/>
            <person name="Riley R."/>
            <person name="LaButti K."/>
            <person name="Andreopoulos B."/>
            <person name="Lipzen A."/>
            <person name="Chen C."/>
            <person name="Yan M."/>
            <person name="Daum C."/>
            <person name="Ng V."/>
            <person name="Clum A."/>
            <person name="Steindorff A."/>
            <person name="Ohm R.A."/>
            <person name="Martin F."/>
            <person name="Silar P."/>
            <person name="Natvig D.O."/>
            <person name="Lalanne C."/>
            <person name="Gautier V."/>
            <person name="Ament-Velasquez S.L."/>
            <person name="Kruys A."/>
            <person name="Hutchinson M.I."/>
            <person name="Powell A.J."/>
            <person name="Barry K."/>
            <person name="Miller A.N."/>
            <person name="Grigoriev I.V."/>
            <person name="Debuchy R."/>
            <person name="Gladieux P."/>
            <person name="Hiltunen Thoren M."/>
            <person name="Johannesson H."/>
        </authorList>
    </citation>
    <scope>NUCLEOTIDE SEQUENCE</scope>
    <source>
        <strain evidence="2">CBS 955.72</strain>
    </source>
</reference>
<dbReference type="EMBL" id="JAUIQD010000004">
    <property type="protein sequence ID" value="KAK3353574.1"/>
    <property type="molecule type" value="Genomic_DNA"/>
</dbReference>